<reference evidence="1" key="1">
    <citation type="journal article" date="2021" name="New Phytol.">
        <title>Evolutionary innovations through gain and loss of genes in the ectomycorrhizal Boletales.</title>
        <authorList>
            <person name="Wu G."/>
            <person name="Miyauchi S."/>
            <person name="Morin E."/>
            <person name="Kuo A."/>
            <person name="Drula E."/>
            <person name="Varga T."/>
            <person name="Kohler A."/>
            <person name="Feng B."/>
            <person name="Cao Y."/>
            <person name="Lipzen A."/>
            <person name="Daum C."/>
            <person name="Hundley H."/>
            <person name="Pangilinan J."/>
            <person name="Johnson J."/>
            <person name="Barry K."/>
            <person name="LaButti K."/>
            <person name="Ng V."/>
            <person name="Ahrendt S."/>
            <person name="Min B."/>
            <person name="Choi I.G."/>
            <person name="Park H."/>
            <person name="Plett J.M."/>
            <person name="Magnuson J."/>
            <person name="Spatafora J.W."/>
            <person name="Nagy L.G."/>
            <person name="Henrissat B."/>
            <person name="Grigoriev I.V."/>
            <person name="Yang Z.L."/>
            <person name="Xu J."/>
            <person name="Martin F.M."/>
        </authorList>
    </citation>
    <scope>NUCLEOTIDE SEQUENCE</scope>
    <source>
        <strain evidence="1">KUC20120723A-06</strain>
    </source>
</reference>
<organism evidence="1 2">
    <name type="scientific">Leucogyrophana mollusca</name>
    <dbReference type="NCBI Taxonomy" id="85980"/>
    <lineage>
        <taxon>Eukaryota</taxon>
        <taxon>Fungi</taxon>
        <taxon>Dikarya</taxon>
        <taxon>Basidiomycota</taxon>
        <taxon>Agaricomycotina</taxon>
        <taxon>Agaricomycetes</taxon>
        <taxon>Agaricomycetidae</taxon>
        <taxon>Boletales</taxon>
        <taxon>Boletales incertae sedis</taxon>
        <taxon>Leucogyrophana</taxon>
    </lineage>
</organism>
<dbReference type="EMBL" id="MU266407">
    <property type="protein sequence ID" value="KAH7925166.1"/>
    <property type="molecule type" value="Genomic_DNA"/>
</dbReference>
<gene>
    <name evidence="1" type="ORF">BV22DRAFT_1129187</name>
</gene>
<keyword evidence="2" id="KW-1185">Reference proteome</keyword>
<dbReference type="Proteomes" id="UP000790709">
    <property type="component" value="Unassembled WGS sequence"/>
</dbReference>
<evidence type="ECO:0000313" key="2">
    <source>
        <dbReference type="Proteomes" id="UP000790709"/>
    </source>
</evidence>
<comment type="caution">
    <text evidence="1">The sequence shown here is derived from an EMBL/GenBank/DDBJ whole genome shotgun (WGS) entry which is preliminary data.</text>
</comment>
<accession>A0ACB8BI46</accession>
<protein>
    <submittedName>
        <fullName evidence="1">Uncharacterized protein</fullName>
    </submittedName>
</protein>
<evidence type="ECO:0000313" key="1">
    <source>
        <dbReference type="EMBL" id="KAH7925166.1"/>
    </source>
</evidence>
<name>A0ACB8BI46_9AGAM</name>
<sequence>MPPPRAAPHARATDEQRRAERGHDNAALAAKVKGHVGKVFLKELAKPTIDAQNRVKKRFLAYLNNVSEHSDLLSSMNCTSVDELLVPGAPSLQIEMLFGFADYLVESSQGKFNALITEETLVNNIGLFIGMYNRSTNKQLTSDTTRQLLKYARGECKTKNSLPSCVRDKPIADGVDVRILQKELWGSTDPIPSTRMRRQLATFIGLGASSATRPGNIVESSCWSKSNEALMFKDLTFVVLPGSRKQRSQHVPGDSTATLEAFNSEDWSVLQATAPSLALKLRYCLLKGHRNYTSLYPFTLENAN</sequence>
<proteinExistence type="predicted"/>